<protein>
    <submittedName>
        <fullName evidence="4">Site-specific recombinase XerD</fullName>
    </submittedName>
</protein>
<dbReference type="SUPFAM" id="SSF56349">
    <property type="entry name" value="DNA breaking-rejoining enzymes"/>
    <property type="match status" value="1"/>
</dbReference>
<feature type="region of interest" description="Disordered" evidence="2">
    <location>
        <begin position="321"/>
        <end position="340"/>
    </location>
</feature>
<keyword evidence="5" id="KW-1185">Reference proteome</keyword>
<dbReference type="Pfam" id="PF00589">
    <property type="entry name" value="Phage_integrase"/>
    <property type="match status" value="1"/>
</dbReference>
<gene>
    <name evidence="4" type="ORF">FB559_1552</name>
</gene>
<evidence type="ECO:0000313" key="5">
    <source>
        <dbReference type="Proteomes" id="UP000316096"/>
    </source>
</evidence>
<dbReference type="CDD" id="cd01189">
    <property type="entry name" value="INT_ICEBs1_C_like"/>
    <property type="match status" value="1"/>
</dbReference>
<organism evidence="4 5">
    <name type="scientific">Actinoallomurus bryophytorum</name>
    <dbReference type="NCBI Taxonomy" id="1490222"/>
    <lineage>
        <taxon>Bacteria</taxon>
        <taxon>Bacillati</taxon>
        <taxon>Actinomycetota</taxon>
        <taxon>Actinomycetes</taxon>
        <taxon>Streptosporangiales</taxon>
        <taxon>Thermomonosporaceae</taxon>
        <taxon>Actinoallomurus</taxon>
    </lineage>
</organism>
<evidence type="ECO:0000259" key="3">
    <source>
        <dbReference type="PROSITE" id="PS51898"/>
    </source>
</evidence>
<dbReference type="PROSITE" id="PS51898">
    <property type="entry name" value="TYR_RECOMBINASE"/>
    <property type="match status" value="1"/>
</dbReference>
<dbReference type="PANTHER" id="PTHR30349:SF64">
    <property type="entry name" value="PROPHAGE INTEGRASE INTD-RELATED"/>
    <property type="match status" value="1"/>
</dbReference>
<evidence type="ECO:0000256" key="1">
    <source>
        <dbReference type="ARBA" id="ARBA00023172"/>
    </source>
</evidence>
<feature type="compositionally biased region" description="Basic and acidic residues" evidence="2">
    <location>
        <begin position="330"/>
        <end position="340"/>
    </location>
</feature>
<accession>A0A543CG18</accession>
<dbReference type="GO" id="GO:0006310">
    <property type="term" value="P:DNA recombination"/>
    <property type="evidence" value="ECO:0007669"/>
    <property type="project" value="UniProtKB-KW"/>
</dbReference>
<name>A0A543CG18_9ACTN</name>
<evidence type="ECO:0000256" key="2">
    <source>
        <dbReference type="SAM" id="MobiDB-lite"/>
    </source>
</evidence>
<dbReference type="Proteomes" id="UP000316096">
    <property type="component" value="Unassembled WGS sequence"/>
</dbReference>
<dbReference type="RefSeq" id="WP_141954757.1">
    <property type="nucleotide sequence ID" value="NZ_VFOZ01000001.1"/>
</dbReference>
<dbReference type="OrthoDB" id="3773913at2"/>
<sequence length="469" mass="51867">MKSTNVRFWDVRRNKSSKTVSYEVRWIVGGKSKSRTRRTKALAESFLSDLRQAARRGEAFDVETGLPTSMLPKEVPVTWYELARAYIKAKWPSAAGETRKSTLDALATVTPVLVSTTRGAPDATLLRRALLHYGLNPPRWEIPVPAEEAVALKWLADRSLLVADLAEADVIRSALNTIAVTMAGRPAAATTVARKRAVFYNALKYAVKERKLLEANPIDQVDWKAPEKTDQVDRSVVANPAQVRQLLAFVTYVGPLGGRGTRLRAMYACMYYGGLRPSEATGLRRQDCELPDLCVCVGDCICELPVSAWGRLTLTKSRPGPGRLYTDSGQTHDDKGLKRRPVGEKRVVPIPPELVRILIWHLGEFGTADDGRLFHTSTGGTVSASAVWRFWRSARVLGFSPEQEASLLVGRPYDLRHACATLLLNAGVPPKEVARRLGHSVEVLWKVYAGCLDGDEERINRMIEKALAA</sequence>
<dbReference type="InterPro" id="IPR013762">
    <property type="entry name" value="Integrase-like_cat_sf"/>
</dbReference>
<proteinExistence type="predicted"/>
<dbReference type="Gene3D" id="1.10.443.10">
    <property type="entry name" value="Intergrase catalytic core"/>
    <property type="match status" value="1"/>
</dbReference>
<comment type="caution">
    <text evidence="4">The sequence shown here is derived from an EMBL/GenBank/DDBJ whole genome shotgun (WGS) entry which is preliminary data.</text>
</comment>
<feature type="domain" description="Tyr recombinase" evidence="3">
    <location>
        <begin position="227"/>
        <end position="464"/>
    </location>
</feature>
<keyword evidence="1" id="KW-0233">DNA recombination</keyword>
<reference evidence="4 5" key="1">
    <citation type="submission" date="2019-06" db="EMBL/GenBank/DDBJ databases">
        <title>Sequencing the genomes of 1000 actinobacteria strains.</title>
        <authorList>
            <person name="Klenk H.-P."/>
        </authorList>
    </citation>
    <scope>NUCLEOTIDE SEQUENCE [LARGE SCALE GENOMIC DNA]</scope>
    <source>
        <strain evidence="4 5">DSM 102200</strain>
    </source>
</reference>
<dbReference type="GO" id="GO:0003677">
    <property type="term" value="F:DNA binding"/>
    <property type="evidence" value="ECO:0007669"/>
    <property type="project" value="InterPro"/>
</dbReference>
<evidence type="ECO:0000313" key="4">
    <source>
        <dbReference type="EMBL" id="TQL96033.1"/>
    </source>
</evidence>
<dbReference type="InterPro" id="IPR011010">
    <property type="entry name" value="DNA_brk_join_enz"/>
</dbReference>
<dbReference type="PANTHER" id="PTHR30349">
    <property type="entry name" value="PHAGE INTEGRASE-RELATED"/>
    <property type="match status" value="1"/>
</dbReference>
<dbReference type="AlphaFoldDB" id="A0A543CG18"/>
<dbReference type="GO" id="GO:0015074">
    <property type="term" value="P:DNA integration"/>
    <property type="evidence" value="ECO:0007669"/>
    <property type="project" value="InterPro"/>
</dbReference>
<dbReference type="InterPro" id="IPR050090">
    <property type="entry name" value="Tyrosine_recombinase_XerCD"/>
</dbReference>
<dbReference type="EMBL" id="VFOZ01000001">
    <property type="protein sequence ID" value="TQL96033.1"/>
    <property type="molecule type" value="Genomic_DNA"/>
</dbReference>
<dbReference type="InterPro" id="IPR002104">
    <property type="entry name" value="Integrase_catalytic"/>
</dbReference>